<evidence type="ECO:0000313" key="4">
    <source>
        <dbReference type="Proteomes" id="UP000660262"/>
    </source>
</evidence>
<keyword evidence="2" id="KW-1133">Transmembrane helix</keyword>
<feature type="transmembrane region" description="Helical" evidence="2">
    <location>
        <begin position="39"/>
        <end position="58"/>
    </location>
</feature>
<gene>
    <name evidence="3" type="ORF">PPROV_000351800</name>
</gene>
<sequence length="268" mass="30407">MAPRDDDADFKTSTSSTSSLNTTKHEEEESSTRYENGEVAESCGLALAILACAVVAGVATTGVLTTTMACAHVLLTTAIYLVRRRTFNGMTISRMLELHFTPQPAFTPVFLAWLLFNSTLYVLAEPFVFLFTRGQGTLAYFYYPLAAGAGVVFEVRRKRILRLDWHRFKLGATASSNGHTIRYANMPHVDWDLRSLADESWAGASWARRSHFPWRQLFHYVSYDYARQKRIRAAAPKTIDGEYLTRAQRRHKRQEGSKHEARRESTDV</sequence>
<accession>A0A830HCL7</accession>
<keyword evidence="2" id="KW-0812">Transmembrane</keyword>
<comment type="caution">
    <text evidence="3">The sequence shown here is derived from an EMBL/GenBank/DDBJ whole genome shotgun (WGS) entry which is preliminary data.</text>
</comment>
<organism evidence="3 4">
    <name type="scientific">Pycnococcus provasolii</name>
    <dbReference type="NCBI Taxonomy" id="41880"/>
    <lineage>
        <taxon>Eukaryota</taxon>
        <taxon>Viridiplantae</taxon>
        <taxon>Chlorophyta</taxon>
        <taxon>Pseudoscourfieldiophyceae</taxon>
        <taxon>Pseudoscourfieldiales</taxon>
        <taxon>Pycnococcaceae</taxon>
        <taxon>Pycnococcus</taxon>
    </lineage>
</organism>
<feature type="compositionally biased region" description="Low complexity" evidence="1">
    <location>
        <begin position="12"/>
        <end position="22"/>
    </location>
</feature>
<dbReference type="EMBL" id="BNJQ01000008">
    <property type="protein sequence ID" value="GHP04765.1"/>
    <property type="molecule type" value="Genomic_DNA"/>
</dbReference>
<feature type="compositionally biased region" description="Basic and acidic residues" evidence="1">
    <location>
        <begin position="23"/>
        <end position="35"/>
    </location>
</feature>
<proteinExistence type="predicted"/>
<dbReference type="Proteomes" id="UP000660262">
    <property type="component" value="Unassembled WGS sequence"/>
</dbReference>
<feature type="compositionally biased region" description="Basic and acidic residues" evidence="1">
    <location>
        <begin position="254"/>
        <end position="268"/>
    </location>
</feature>
<reference evidence="3" key="1">
    <citation type="submission" date="2020-10" db="EMBL/GenBank/DDBJ databases">
        <title>Unveiling of a novel bifunctional photoreceptor, Dualchrome1, isolated from a cosmopolitan green alga.</title>
        <authorList>
            <person name="Suzuki S."/>
            <person name="Kawachi M."/>
        </authorList>
    </citation>
    <scope>NUCLEOTIDE SEQUENCE</scope>
    <source>
        <strain evidence="3">NIES 2893</strain>
    </source>
</reference>
<keyword evidence="4" id="KW-1185">Reference proteome</keyword>
<feature type="transmembrane region" description="Helical" evidence="2">
    <location>
        <begin position="104"/>
        <end position="124"/>
    </location>
</feature>
<keyword evidence="2" id="KW-0472">Membrane</keyword>
<feature type="region of interest" description="Disordered" evidence="1">
    <location>
        <begin position="1"/>
        <end position="35"/>
    </location>
</feature>
<feature type="region of interest" description="Disordered" evidence="1">
    <location>
        <begin position="243"/>
        <end position="268"/>
    </location>
</feature>
<feature type="transmembrane region" description="Helical" evidence="2">
    <location>
        <begin position="136"/>
        <end position="155"/>
    </location>
</feature>
<evidence type="ECO:0000256" key="2">
    <source>
        <dbReference type="SAM" id="Phobius"/>
    </source>
</evidence>
<name>A0A830HCL7_9CHLO</name>
<dbReference type="AlphaFoldDB" id="A0A830HCL7"/>
<protein>
    <submittedName>
        <fullName evidence="3">Uncharacterized protein</fullName>
    </submittedName>
</protein>
<evidence type="ECO:0000313" key="3">
    <source>
        <dbReference type="EMBL" id="GHP04765.1"/>
    </source>
</evidence>
<evidence type="ECO:0000256" key="1">
    <source>
        <dbReference type="SAM" id="MobiDB-lite"/>
    </source>
</evidence>